<geneLocation type="plasmid" evidence="1">
    <name>unnamed1</name>
</geneLocation>
<organism evidence="1">
    <name type="scientific">Streptomyces althioticus</name>
    <dbReference type="NCBI Taxonomy" id="83380"/>
    <lineage>
        <taxon>Bacteria</taxon>
        <taxon>Bacillati</taxon>
        <taxon>Actinomycetota</taxon>
        <taxon>Actinomycetes</taxon>
        <taxon>Kitasatosporales</taxon>
        <taxon>Streptomycetaceae</taxon>
        <taxon>Streptomyces</taxon>
        <taxon>Streptomyces althioticus group</taxon>
    </lineage>
</organism>
<proteinExistence type="predicted"/>
<dbReference type="RefSeq" id="WP_266477718.1">
    <property type="nucleotide sequence ID" value="NZ_CP109208.1"/>
</dbReference>
<name>A0ABZ1YK65_9ACTN</name>
<reference evidence="1" key="1">
    <citation type="submission" date="2022-10" db="EMBL/GenBank/DDBJ databases">
        <title>The complete genomes of actinobacterial strains from the NBC collection.</title>
        <authorList>
            <person name="Joergensen T.S."/>
            <person name="Alvarez Arevalo M."/>
            <person name="Sterndorff E.B."/>
            <person name="Faurdal D."/>
            <person name="Vuksanovic O."/>
            <person name="Mourched A.-S."/>
            <person name="Charusanti P."/>
            <person name="Shaw S."/>
            <person name="Blin K."/>
            <person name="Weber T."/>
        </authorList>
    </citation>
    <scope>NUCLEOTIDE SEQUENCE [LARGE SCALE GENOMIC DNA]</scope>
    <source>
        <strain evidence="1">NBC 01686</strain>
        <plasmid evidence="1">unnamed1</plasmid>
    </source>
</reference>
<accession>A0ABZ1YK65</accession>
<dbReference type="EMBL" id="CP109208">
    <property type="protein sequence ID" value="WUU58530.1"/>
    <property type="molecule type" value="Genomic_DNA"/>
</dbReference>
<keyword evidence="1" id="KW-0614">Plasmid</keyword>
<sequence length="151" mass="16352">MTEAMWKYLIHSPYLGPPALDSARTFVAPLLSAMRAAGPTTRTATAGCPATPPAGGRLPSRKGLHLMSTLLLGRWDDSGNLVITSSHQIEDGDQAAIDALVRAQDARTAWACEFDVDHHGDAVQRAYEEYVRDDDDADLIDDVQGFEPTTD</sequence>
<gene>
    <name evidence="1" type="ORF">OIE82_35725</name>
</gene>
<protein>
    <submittedName>
        <fullName evidence="1">Uncharacterized protein</fullName>
    </submittedName>
</protein>
<evidence type="ECO:0000313" key="1">
    <source>
        <dbReference type="EMBL" id="WUU58530.1"/>
    </source>
</evidence>